<accession>A0A2I0L571</accession>
<sequence>MLLNAPGACLRKLKVGGRSRKLHGALVACLGEFVAEGGVRLCQLLLVLVEDFPAKMISLGSEASELGLDGCVWGEGCPRCLEVPFLMGRMLGEIQTLNAHGSPHSQDLFDATLVIYGYLVFPPSVFKSNTLRILEDRLQATELPHYLHRKISDGRYMTHKWDPIKLGHLMAMGPGSIHTARDLKPLGGIS</sequence>
<name>A0A2I0L571_PUNGR</name>
<dbReference type="Proteomes" id="UP000233551">
    <property type="component" value="Unassembled WGS sequence"/>
</dbReference>
<gene>
    <name evidence="1" type="ORF">CRG98_003784</name>
</gene>
<comment type="caution">
    <text evidence="1">The sequence shown here is derived from an EMBL/GenBank/DDBJ whole genome shotgun (WGS) entry which is preliminary data.</text>
</comment>
<evidence type="ECO:0000313" key="1">
    <source>
        <dbReference type="EMBL" id="PKI75869.1"/>
    </source>
</evidence>
<dbReference type="AlphaFoldDB" id="A0A2I0L571"/>
<dbReference type="EMBL" id="PGOL01000148">
    <property type="protein sequence ID" value="PKI75869.1"/>
    <property type="molecule type" value="Genomic_DNA"/>
</dbReference>
<reference evidence="1 2" key="1">
    <citation type="submission" date="2017-11" db="EMBL/GenBank/DDBJ databases">
        <title>De-novo sequencing of pomegranate (Punica granatum L.) genome.</title>
        <authorList>
            <person name="Akparov Z."/>
            <person name="Amiraslanov A."/>
            <person name="Hajiyeva S."/>
            <person name="Abbasov M."/>
            <person name="Kaur K."/>
            <person name="Hamwieh A."/>
            <person name="Solovyev V."/>
            <person name="Salamov A."/>
            <person name="Braich B."/>
            <person name="Kosarev P."/>
            <person name="Mahmoud A."/>
            <person name="Hajiyev E."/>
            <person name="Babayeva S."/>
            <person name="Izzatullayeva V."/>
            <person name="Mammadov A."/>
            <person name="Mammadov A."/>
            <person name="Sharifova S."/>
            <person name="Ojaghi J."/>
            <person name="Eynullazada K."/>
            <person name="Bayramov B."/>
            <person name="Abdulazimova A."/>
            <person name="Shahmuradov I."/>
        </authorList>
    </citation>
    <scope>NUCLEOTIDE SEQUENCE [LARGE SCALE GENOMIC DNA]</scope>
    <source>
        <strain evidence="2">cv. AG2017</strain>
        <tissue evidence="1">Leaf</tissue>
    </source>
</reference>
<protein>
    <submittedName>
        <fullName evidence="1">Uncharacterized protein</fullName>
    </submittedName>
</protein>
<keyword evidence="2" id="KW-1185">Reference proteome</keyword>
<organism evidence="1 2">
    <name type="scientific">Punica granatum</name>
    <name type="common">Pomegranate</name>
    <dbReference type="NCBI Taxonomy" id="22663"/>
    <lineage>
        <taxon>Eukaryota</taxon>
        <taxon>Viridiplantae</taxon>
        <taxon>Streptophyta</taxon>
        <taxon>Embryophyta</taxon>
        <taxon>Tracheophyta</taxon>
        <taxon>Spermatophyta</taxon>
        <taxon>Magnoliopsida</taxon>
        <taxon>eudicotyledons</taxon>
        <taxon>Gunneridae</taxon>
        <taxon>Pentapetalae</taxon>
        <taxon>rosids</taxon>
        <taxon>malvids</taxon>
        <taxon>Myrtales</taxon>
        <taxon>Lythraceae</taxon>
        <taxon>Punica</taxon>
    </lineage>
</organism>
<evidence type="ECO:0000313" key="2">
    <source>
        <dbReference type="Proteomes" id="UP000233551"/>
    </source>
</evidence>
<proteinExistence type="predicted"/>